<sequence>MSKKHLHNQAAIPLAPAVFKKRRAGDGESLRQRRAELRSTLRQWKFPLSCSPPSRTHRPLPTDNTHTQSNKRSTTAPATLTYSTERLDSGFH</sequence>
<name>A0AAU9UYQ3_EUPED</name>
<reference evidence="2" key="1">
    <citation type="submission" date="2022-03" db="EMBL/GenBank/DDBJ databases">
        <authorList>
            <person name="Tunstrom K."/>
        </authorList>
    </citation>
    <scope>NUCLEOTIDE SEQUENCE</scope>
</reference>
<protein>
    <submittedName>
        <fullName evidence="2">Uncharacterized protein</fullName>
    </submittedName>
</protein>
<proteinExistence type="predicted"/>
<dbReference type="Proteomes" id="UP001153954">
    <property type="component" value="Unassembled WGS sequence"/>
</dbReference>
<dbReference type="AlphaFoldDB" id="A0AAU9UYQ3"/>
<evidence type="ECO:0000313" key="3">
    <source>
        <dbReference type="Proteomes" id="UP001153954"/>
    </source>
</evidence>
<accession>A0AAU9UYQ3</accession>
<dbReference type="EMBL" id="CAKOGL010000026">
    <property type="protein sequence ID" value="CAH2103113.1"/>
    <property type="molecule type" value="Genomic_DNA"/>
</dbReference>
<feature type="region of interest" description="Disordered" evidence="1">
    <location>
        <begin position="1"/>
        <end position="30"/>
    </location>
</feature>
<organism evidence="2 3">
    <name type="scientific">Euphydryas editha</name>
    <name type="common">Edith's checkerspot</name>
    <dbReference type="NCBI Taxonomy" id="104508"/>
    <lineage>
        <taxon>Eukaryota</taxon>
        <taxon>Metazoa</taxon>
        <taxon>Ecdysozoa</taxon>
        <taxon>Arthropoda</taxon>
        <taxon>Hexapoda</taxon>
        <taxon>Insecta</taxon>
        <taxon>Pterygota</taxon>
        <taxon>Neoptera</taxon>
        <taxon>Endopterygota</taxon>
        <taxon>Lepidoptera</taxon>
        <taxon>Glossata</taxon>
        <taxon>Ditrysia</taxon>
        <taxon>Papilionoidea</taxon>
        <taxon>Nymphalidae</taxon>
        <taxon>Nymphalinae</taxon>
        <taxon>Euphydryas</taxon>
    </lineage>
</organism>
<feature type="region of interest" description="Disordered" evidence="1">
    <location>
        <begin position="46"/>
        <end position="92"/>
    </location>
</feature>
<evidence type="ECO:0000256" key="1">
    <source>
        <dbReference type="SAM" id="MobiDB-lite"/>
    </source>
</evidence>
<feature type="compositionally biased region" description="Polar residues" evidence="1">
    <location>
        <begin position="62"/>
        <end position="84"/>
    </location>
</feature>
<evidence type="ECO:0000313" key="2">
    <source>
        <dbReference type="EMBL" id="CAH2103113.1"/>
    </source>
</evidence>
<gene>
    <name evidence="2" type="ORF">EEDITHA_LOCUS17664</name>
</gene>
<keyword evidence="3" id="KW-1185">Reference proteome</keyword>
<comment type="caution">
    <text evidence="2">The sequence shown here is derived from an EMBL/GenBank/DDBJ whole genome shotgun (WGS) entry which is preliminary data.</text>
</comment>